<evidence type="ECO:0000256" key="4">
    <source>
        <dbReference type="ARBA" id="ARBA00022622"/>
    </source>
</evidence>
<organism evidence="12 13">
    <name type="scientific">Trypanosoma congolense (strain IL3000)</name>
    <dbReference type="NCBI Taxonomy" id="1068625"/>
    <lineage>
        <taxon>Eukaryota</taxon>
        <taxon>Discoba</taxon>
        <taxon>Euglenozoa</taxon>
        <taxon>Kinetoplastea</taxon>
        <taxon>Metakinetoplastina</taxon>
        <taxon>Trypanosomatida</taxon>
        <taxon>Trypanosomatidae</taxon>
        <taxon>Trypanosoma</taxon>
        <taxon>Nannomonas</taxon>
    </lineage>
</organism>
<reference evidence="12 13" key="2">
    <citation type="journal article" date="2012" name="Proc. Natl. Acad. Sci. U.S.A.">
        <title>Antigenic diversity is generated by distinct evolutionary mechanisms in African trypanosome species.</title>
        <authorList>
            <person name="Jackson A.P."/>
            <person name="Berry A."/>
            <person name="Aslett M."/>
            <person name="Allison H.C."/>
            <person name="Burton P."/>
            <person name="Vavrova-Anderson J."/>
            <person name="Brown R."/>
            <person name="Browne H."/>
            <person name="Corton N."/>
            <person name="Hauser H."/>
            <person name="Gamble J."/>
            <person name="Gilderthorp R."/>
            <person name="Marcello L."/>
            <person name="McQuillan J."/>
            <person name="Otto T.D."/>
            <person name="Quail M.A."/>
            <person name="Sanders M.J."/>
            <person name="van Tonder A."/>
            <person name="Ginger M.L."/>
            <person name="Field M.C."/>
            <person name="Barry J.D."/>
            <person name="Hertz-Fowler C."/>
            <person name="Berriman M."/>
        </authorList>
    </citation>
    <scope>NUCLEOTIDE SEQUENCE [LARGE SCALE GENOMIC DNA]</scope>
    <source>
        <strain evidence="12 13">IL3000</strain>
    </source>
</reference>
<dbReference type="GO" id="GO:0098552">
    <property type="term" value="C:side of membrane"/>
    <property type="evidence" value="ECO:0007669"/>
    <property type="project" value="UniProtKB-KW"/>
</dbReference>
<evidence type="ECO:0000256" key="6">
    <source>
        <dbReference type="ARBA" id="ARBA00023136"/>
    </source>
</evidence>
<evidence type="ECO:0000313" key="12">
    <source>
        <dbReference type="EMBL" id="CCD14686.1"/>
    </source>
</evidence>
<evidence type="ECO:0000256" key="9">
    <source>
        <dbReference type="SAM" id="MobiDB-lite"/>
    </source>
</evidence>
<feature type="domain" description="Trypanosome variant surface glycoprotein B-type N-terminal" evidence="11">
    <location>
        <begin position="43"/>
        <end position="273"/>
    </location>
</feature>
<keyword evidence="6" id="KW-0472">Membrane</keyword>
<evidence type="ECO:0000256" key="1">
    <source>
        <dbReference type="ARBA" id="ARBA00002523"/>
    </source>
</evidence>
<proteinExistence type="predicted"/>
<evidence type="ECO:0000256" key="2">
    <source>
        <dbReference type="ARBA" id="ARBA00004609"/>
    </source>
</evidence>
<reference evidence="13" key="1">
    <citation type="submission" date="2011-07" db="EMBL/GenBank/DDBJ databases">
        <title>Divergent evolution of antigenic variation in African trypanosomes.</title>
        <authorList>
            <person name="Jackson A.P."/>
            <person name="Berry A."/>
            <person name="Allison H.C."/>
            <person name="Burton P."/>
            <person name="Anderson J."/>
            <person name="Aslett M."/>
            <person name="Brown R."/>
            <person name="Corton N."/>
            <person name="Harris D."/>
            <person name="Hauser H."/>
            <person name="Gamble J."/>
            <person name="Gilderthorp R."/>
            <person name="McQuillan J."/>
            <person name="Quail M.A."/>
            <person name="Sanders M."/>
            <person name="Van Tonder A."/>
            <person name="Ginger M.L."/>
            <person name="Donelson J.E."/>
            <person name="Field M.C."/>
            <person name="Barry J.D."/>
            <person name="Berriman M."/>
            <person name="Hertz-Fowler C."/>
        </authorList>
    </citation>
    <scope>NUCLEOTIDE SEQUENCE [LARGE SCALE GENOMIC DNA]</scope>
    <source>
        <strain evidence="13">IL3000</strain>
    </source>
</reference>
<evidence type="ECO:0000256" key="3">
    <source>
        <dbReference type="ARBA" id="ARBA00022475"/>
    </source>
</evidence>
<evidence type="ECO:0000256" key="7">
    <source>
        <dbReference type="ARBA" id="ARBA00023180"/>
    </source>
</evidence>
<feature type="chain" id="PRO_5003390116" evidence="10">
    <location>
        <begin position="23"/>
        <end position="344"/>
    </location>
</feature>
<comment type="subcellular location">
    <subcellularLocation>
        <location evidence="2">Cell membrane</location>
        <topology evidence="2">Lipid-anchor</topology>
        <topology evidence="2">GPI-anchor</topology>
    </subcellularLocation>
</comment>
<evidence type="ECO:0000256" key="8">
    <source>
        <dbReference type="ARBA" id="ARBA00023288"/>
    </source>
</evidence>
<dbReference type="VEuPathDB" id="TriTrypDB:TcIL3000_0_52810"/>
<dbReference type="Pfam" id="PF13206">
    <property type="entry name" value="VSG_B"/>
    <property type="match status" value="1"/>
</dbReference>
<keyword evidence="4" id="KW-0336">GPI-anchor</keyword>
<dbReference type="GO" id="GO:0005886">
    <property type="term" value="C:plasma membrane"/>
    <property type="evidence" value="ECO:0007669"/>
    <property type="project" value="UniProtKB-SubCell"/>
</dbReference>
<sequence length="344" mass="38608">MMKLKCLIVVVMCLAVMQIVGAESGVAEGTKDHNKEAHHLLCDLMKAAVGKWGRSGETLSEPLKKALGRTIFGSMTGGSLEELRRELPDFYEAVLKGIADRSTACGGPESGQSAPYDMVCLCTLGNNSWPLDYIRTATTLCGQNKNDLGSEKGSKGWSDRGTGFEQITATWFNVIKHCLEGDKEKGEKLKEALEHFLGKLKNKPYQGNDRYQLGEGEPESYSACTGTKTTGVCVMYYNGTFVKKDRIPWWQDLQNALPEEEKFQEEKRRAEEEKRKQQEEAAKKEAKNTEDLKSGPQANNQTERSQKDKLHEAIRKYNMKSGTPKTSSMFMASHCRYFDLKEHH</sequence>
<dbReference type="EMBL" id="CAEQ01001612">
    <property type="protein sequence ID" value="CCD14686.1"/>
    <property type="molecule type" value="Genomic_DNA"/>
</dbReference>
<feature type="signal peptide" evidence="10">
    <location>
        <begin position="1"/>
        <end position="22"/>
    </location>
</feature>
<keyword evidence="13" id="KW-1185">Reference proteome</keyword>
<dbReference type="AlphaFoldDB" id="F9WBQ3"/>
<feature type="compositionally biased region" description="Basic and acidic residues" evidence="9">
    <location>
        <begin position="304"/>
        <end position="315"/>
    </location>
</feature>
<feature type="compositionally biased region" description="Basic and acidic residues" evidence="9">
    <location>
        <begin position="259"/>
        <end position="293"/>
    </location>
</feature>
<dbReference type="InterPro" id="IPR025932">
    <property type="entry name" value="Trypano_VSG_B_N_dom"/>
</dbReference>
<name>F9WBQ3_TRYCI</name>
<comment type="caution">
    <text evidence="12">The sequence shown here is derived from an EMBL/GenBank/DDBJ whole genome shotgun (WGS) entry which is preliminary data.</text>
</comment>
<keyword evidence="5 10" id="KW-0732">Signal</keyword>
<feature type="region of interest" description="Disordered" evidence="9">
    <location>
        <begin position="259"/>
        <end position="326"/>
    </location>
</feature>
<protein>
    <submittedName>
        <fullName evidence="12">Variant surface glycoprotein</fullName>
    </submittedName>
</protein>
<evidence type="ECO:0000259" key="11">
    <source>
        <dbReference type="Pfam" id="PF13206"/>
    </source>
</evidence>
<dbReference type="Proteomes" id="UP000000702">
    <property type="component" value="Unassembled WGS sequence"/>
</dbReference>
<keyword evidence="8" id="KW-0449">Lipoprotein</keyword>
<gene>
    <name evidence="12" type="ORF">TCIL3000_0_52810</name>
</gene>
<accession>F9WBQ3</accession>
<keyword evidence="7" id="KW-0325">Glycoprotein</keyword>
<evidence type="ECO:0000313" key="13">
    <source>
        <dbReference type="Proteomes" id="UP000000702"/>
    </source>
</evidence>
<keyword evidence="3" id="KW-1003">Cell membrane</keyword>
<comment type="function">
    <text evidence="1">VSG forms a coat on the surface of the parasite. The trypanosome evades the immune response of the host by expressing a series of antigenically distinct VSGs from an estimated 1000 VSG genes.</text>
</comment>
<evidence type="ECO:0000256" key="10">
    <source>
        <dbReference type="SAM" id="SignalP"/>
    </source>
</evidence>
<evidence type="ECO:0000256" key="5">
    <source>
        <dbReference type="ARBA" id="ARBA00022729"/>
    </source>
</evidence>